<dbReference type="InterPro" id="IPR029044">
    <property type="entry name" value="Nucleotide-diphossugar_trans"/>
</dbReference>
<dbReference type="AlphaFoldDB" id="G8P1M2"/>
<dbReference type="InterPro" id="IPR005835">
    <property type="entry name" value="NTP_transferase_dom"/>
</dbReference>
<dbReference type="InterPro" id="IPR000644">
    <property type="entry name" value="CBS_dom"/>
</dbReference>
<dbReference type="SMART" id="SM00116">
    <property type="entry name" value="CBS"/>
    <property type="match status" value="2"/>
</dbReference>
<dbReference type="STRING" id="682795.AciX8_1505"/>
<dbReference type="RefSeq" id="WP_014264726.1">
    <property type="nucleotide sequence ID" value="NC_016631.1"/>
</dbReference>
<dbReference type="KEGG" id="gma:AciX8_1505"/>
<keyword evidence="1" id="KW-0129">CBS domain</keyword>
<dbReference type="eggNOG" id="COG0517">
    <property type="taxonomic scope" value="Bacteria"/>
</dbReference>
<dbReference type="Gene3D" id="3.90.550.10">
    <property type="entry name" value="Spore Coat Polysaccharide Biosynthesis Protein SpsA, Chain A"/>
    <property type="match status" value="1"/>
</dbReference>
<dbReference type="PROSITE" id="PS51371">
    <property type="entry name" value="CBS"/>
    <property type="match status" value="2"/>
</dbReference>
<evidence type="ECO:0000313" key="4">
    <source>
        <dbReference type="Proteomes" id="UP000007113"/>
    </source>
</evidence>
<dbReference type="EMBL" id="CP003130">
    <property type="protein sequence ID" value="AEU35847.1"/>
    <property type="molecule type" value="Genomic_DNA"/>
</dbReference>
<evidence type="ECO:0000259" key="2">
    <source>
        <dbReference type="PROSITE" id="PS51371"/>
    </source>
</evidence>
<feature type="domain" description="CBS" evidence="2">
    <location>
        <begin position="74"/>
        <end position="130"/>
    </location>
</feature>
<dbReference type="Proteomes" id="UP000007113">
    <property type="component" value="Chromosome"/>
</dbReference>
<gene>
    <name evidence="3" type="ordered locus">AciX8_1505</name>
</gene>
<reference evidence="3 4" key="1">
    <citation type="submission" date="2011-11" db="EMBL/GenBank/DDBJ databases">
        <title>Complete sequence of Granulicella mallensis MP5ACTX8.</title>
        <authorList>
            <consortium name="US DOE Joint Genome Institute"/>
            <person name="Lucas S."/>
            <person name="Copeland A."/>
            <person name="Lapidus A."/>
            <person name="Cheng J.-F."/>
            <person name="Goodwin L."/>
            <person name="Pitluck S."/>
            <person name="Peters L."/>
            <person name="Lu M."/>
            <person name="Detter J.C."/>
            <person name="Han C."/>
            <person name="Tapia R."/>
            <person name="Land M."/>
            <person name="Hauser L."/>
            <person name="Kyrpides N."/>
            <person name="Ivanova N."/>
            <person name="Mikhailova N."/>
            <person name="Pagani I."/>
            <person name="Rawat S."/>
            <person name="Mannisto M."/>
            <person name="Haggblom M."/>
            <person name="Woyke T."/>
        </authorList>
    </citation>
    <scope>NUCLEOTIDE SEQUENCE [LARGE SCALE GENOMIC DNA]</scope>
    <source>
        <strain evidence="4">ATCC BAA-1857 / DSM 23137 / MP5ACTX8</strain>
    </source>
</reference>
<keyword evidence="4" id="KW-1185">Reference proteome</keyword>
<keyword evidence="3" id="KW-0808">Transferase</keyword>
<dbReference type="Pfam" id="PF00571">
    <property type="entry name" value="CBS"/>
    <property type="match status" value="2"/>
</dbReference>
<dbReference type="InterPro" id="IPR050486">
    <property type="entry name" value="Mannose-1P_guanyltransferase"/>
</dbReference>
<dbReference type="CDD" id="cd06426">
    <property type="entry name" value="NTP_transferase_like_2"/>
    <property type="match status" value="1"/>
</dbReference>
<dbReference type="eggNOG" id="COG1208">
    <property type="taxonomic scope" value="Bacteria"/>
</dbReference>
<dbReference type="Gene3D" id="3.10.580.10">
    <property type="entry name" value="CBS-domain"/>
    <property type="match status" value="1"/>
</dbReference>
<proteinExistence type="predicted"/>
<dbReference type="SUPFAM" id="SSF53448">
    <property type="entry name" value="Nucleotide-diphospho-sugar transferases"/>
    <property type="match status" value="1"/>
</dbReference>
<organism evidence="3 4">
    <name type="scientific">Granulicella mallensis (strain ATCC BAA-1857 / DSM 23137 / MP5ACTX8)</name>
    <dbReference type="NCBI Taxonomy" id="682795"/>
    <lineage>
        <taxon>Bacteria</taxon>
        <taxon>Pseudomonadati</taxon>
        <taxon>Acidobacteriota</taxon>
        <taxon>Terriglobia</taxon>
        <taxon>Terriglobales</taxon>
        <taxon>Acidobacteriaceae</taxon>
        <taxon>Granulicella</taxon>
    </lineage>
</organism>
<dbReference type="HOGENOM" id="CLU_045375_0_0_0"/>
<name>G8P1M2_GRAMM</name>
<protein>
    <submittedName>
        <fullName evidence="3">Nucleotidyl transferase</fullName>
    </submittedName>
</protein>
<feature type="domain" description="CBS" evidence="2">
    <location>
        <begin position="5"/>
        <end position="61"/>
    </location>
</feature>
<dbReference type="InterPro" id="IPR046342">
    <property type="entry name" value="CBS_dom_sf"/>
</dbReference>
<dbReference type="SUPFAM" id="SSF54631">
    <property type="entry name" value="CBS-domain pair"/>
    <property type="match status" value="1"/>
</dbReference>
<dbReference type="OrthoDB" id="9801899at2"/>
<accession>G8P1M2</accession>
<evidence type="ECO:0000256" key="1">
    <source>
        <dbReference type="PROSITE-ProRule" id="PRU00703"/>
    </source>
</evidence>
<dbReference type="Pfam" id="PF00483">
    <property type="entry name" value="NTP_transferase"/>
    <property type="match status" value="1"/>
</dbReference>
<evidence type="ECO:0000313" key="3">
    <source>
        <dbReference type="EMBL" id="AEU35847.1"/>
    </source>
</evidence>
<dbReference type="PANTHER" id="PTHR22572">
    <property type="entry name" value="SUGAR-1-PHOSPHATE GUANYL TRANSFERASE"/>
    <property type="match status" value="1"/>
</dbReference>
<dbReference type="GO" id="GO:0016740">
    <property type="term" value="F:transferase activity"/>
    <property type="evidence" value="ECO:0007669"/>
    <property type="project" value="UniProtKB-KW"/>
</dbReference>
<sequence>MPANPSHELPLITRSQAVRELMSLMDHCALGITLVVDEDRRLEATITDGDVRRAILLGIELDQPVSKLLSTRKGNSRPITATLGTSPEELCRLMAEARIRQIPLLDAEERVVDIALDSDYLAAVALPLDGFIMAGGFGKRLMPLTENCPKPMLPVNGKPILEHLVEKLRATGIQHVSISTHYLAESIVEHFQDGKDFGVHIEYVDEERPMGTAGALARASVGDLPLLVINGDILTSIDFRAMLEFHREHQADMTVAVQQHETRIPYGVIHMEGIDAVSIEEKPLVRHFINAGIYLIQPSVCRMVPADRAFDMPELITSLIDAQKRVICFPIREQWMDVGQIEQYERASTDAQWA</sequence>